<protein>
    <recommendedName>
        <fullName evidence="3">HEAT repeat domain-containing protein</fullName>
    </recommendedName>
</protein>
<name>A0A6H9YZB0_9ACTN</name>
<dbReference type="EMBL" id="WBMT01000001">
    <property type="protein sequence ID" value="KAB2352724.1"/>
    <property type="molecule type" value="Genomic_DNA"/>
</dbReference>
<evidence type="ECO:0000313" key="1">
    <source>
        <dbReference type="EMBL" id="KAB2352724.1"/>
    </source>
</evidence>
<dbReference type="Pfam" id="PF13646">
    <property type="entry name" value="HEAT_2"/>
    <property type="match status" value="1"/>
</dbReference>
<comment type="caution">
    <text evidence="1">The sequence shown here is derived from an EMBL/GenBank/DDBJ whole genome shotgun (WGS) entry which is preliminary data.</text>
</comment>
<evidence type="ECO:0000313" key="2">
    <source>
        <dbReference type="Proteomes" id="UP000468735"/>
    </source>
</evidence>
<dbReference type="SMART" id="SM00567">
    <property type="entry name" value="EZ_HEAT"/>
    <property type="match status" value="3"/>
</dbReference>
<evidence type="ECO:0008006" key="3">
    <source>
        <dbReference type="Google" id="ProtNLM"/>
    </source>
</evidence>
<dbReference type="AlphaFoldDB" id="A0A6H9YZB0"/>
<dbReference type="SUPFAM" id="SSF48371">
    <property type="entry name" value="ARM repeat"/>
    <property type="match status" value="1"/>
</dbReference>
<reference evidence="1 2" key="1">
    <citation type="submission" date="2019-09" db="EMBL/GenBank/DDBJ databases">
        <title>Actinomadura physcomitrii sp. nov., a novel actinomycete isolated from moss [Physcomitrium sphaericum (Ludw) Fuernr].</title>
        <authorList>
            <person name="Zhuang X."/>
            <person name="Liu C."/>
        </authorList>
    </citation>
    <scope>NUCLEOTIDE SEQUENCE [LARGE SCALE GENOMIC DNA]</scope>
    <source>
        <strain evidence="1 2">HMC1</strain>
    </source>
</reference>
<dbReference type="OrthoDB" id="3273854at2"/>
<dbReference type="Proteomes" id="UP000468735">
    <property type="component" value="Unassembled WGS sequence"/>
</dbReference>
<dbReference type="Gene3D" id="1.25.10.10">
    <property type="entry name" value="Leucine-rich Repeat Variant"/>
    <property type="match status" value="1"/>
</dbReference>
<accession>A0A6H9YZB0</accession>
<proteinExistence type="predicted"/>
<dbReference type="InterPro" id="IPR016024">
    <property type="entry name" value="ARM-type_fold"/>
</dbReference>
<gene>
    <name evidence="1" type="ORF">F8566_03570</name>
</gene>
<sequence>MRELALHARRHRGSPAFRSLLGELAAREHDERRTALHMAMAARDLTHIESVLAGPDLRLRRAALRAVRTLPVSDDAAAAVLDDAPTDLRRAFYRTLLHGRRETLADRLLPEVRERWGEREAGALLPACSADVVAEMLPDLAHGVTAWRALGARHPIAFLDAADRDLRQAAYPNRLLKRSRAALAAAALAEPLRAMSLMEKHELGNRAVSLPAQVITALFAADASRAGRLLRSGSRRRPGMSVASDAQWRACPDEELFAAAPTDAHRLPGFLKALPPSRREPVYDAVLERRGGEFPGLHAREVLAWLPPARAAAEARRMLDWHGSVWHSARSRLDDPEIPLKLTAHLPYEEAAEPLREAALGGDRRRRGTARTLLVECAARTGDPEILQGRVVELVHRTVNDQDPLRGALLTALAKVRPALLTDASAPQLEALAIAAVDSRDSSEETRHALRALAARILRHHEAERSPALTAWAFGVYEKLFARHGAGALVDFELDLVLRRGQETELMERLRPHLRAARERQDFEPAVWLAWSLGRRATGFVELQDDLRRAALEAPEPLAHSAACLWLAYAPDRDDRVAGLLADDPAVIAVPEVWRAVSRRRTDLLLPLLDGNGDRVPEVGAGEAGRWTPGQRARVRAVLSDTARDETMPSTARTAAIASLGRLPGTLAELTALAGHADGVLAEAAIEALAHSDEPAKALPVLLAHARGLTSKVAVAAMARCGESVRPSILGPLMAEALSGPDSKVTVRKQAARQLARHRTEGAADVLLRAWRDPGLHPDVRVAVAVALRWMPEDPRALAALGDAAGPYAGELLLRTLYQAQPAEYGPEHRPRYAALVRSLLGASELPGVRFRAARAFATWARWYEGGYADILEAVGDPAAPAEKTEMPVLLALLGTGELGEEVLPVLDRLLATGLDEVARARIDRITSSLTGHRTPSRKALARRAAERLAADPLYVSHAARLYVSLLPAPTGAGNAPSPERFADELAGLAHLLRDRPAHAGRLAGGSLLSRFRWRTEPPALLPAARRLAGEGHLVAGLFAVTIVQRAGPDADWAPEWRELLETLRRSEHLEVRQEAWDVHAS</sequence>
<organism evidence="1 2">
    <name type="scientific">Actinomadura rudentiformis</name>
    <dbReference type="NCBI Taxonomy" id="359158"/>
    <lineage>
        <taxon>Bacteria</taxon>
        <taxon>Bacillati</taxon>
        <taxon>Actinomycetota</taxon>
        <taxon>Actinomycetes</taxon>
        <taxon>Streptosporangiales</taxon>
        <taxon>Thermomonosporaceae</taxon>
        <taxon>Actinomadura</taxon>
    </lineage>
</organism>
<dbReference type="RefSeq" id="WP_151557814.1">
    <property type="nucleotide sequence ID" value="NZ_WBMT01000001.1"/>
</dbReference>
<keyword evidence="2" id="KW-1185">Reference proteome</keyword>
<dbReference type="InterPro" id="IPR011989">
    <property type="entry name" value="ARM-like"/>
</dbReference>
<dbReference type="InterPro" id="IPR004155">
    <property type="entry name" value="PBS_lyase_HEAT"/>
</dbReference>